<accession>A0A7X1TID5</accession>
<protein>
    <submittedName>
        <fullName evidence="2">Uncharacterized protein</fullName>
    </submittedName>
</protein>
<gene>
    <name evidence="2" type="ORF">GCT13_27770</name>
</gene>
<proteinExistence type="predicted"/>
<reference evidence="2 3" key="1">
    <citation type="submission" date="2019-10" db="EMBL/GenBank/DDBJ databases">
        <title>Paraburkholderia sp. isolated from nodules of Mimosa pudica from Brazilian Atlantic Forest soils.</title>
        <authorList>
            <person name="Paulitsch F."/>
            <person name="Hungria M."/>
            <person name="Dall'Agnol R."/>
        </authorList>
    </citation>
    <scope>NUCLEOTIDE SEQUENCE [LARGE SCALE GENOMIC DNA]</scope>
    <source>
        <strain evidence="2 3">CNPSo 3157</strain>
    </source>
</reference>
<keyword evidence="1" id="KW-0812">Transmembrane</keyword>
<keyword evidence="1" id="KW-0472">Membrane</keyword>
<evidence type="ECO:0000313" key="2">
    <source>
        <dbReference type="EMBL" id="MPW20577.1"/>
    </source>
</evidence>
<evidence type="ECO:0000313" key="3">
    <source>
        <dbReference type="Proteomes" id="UP000484381"/>
    </source>
</evidence>
<comment type="caution">
    <text evidence="2">The sequence shown here is derived from an EMBL/GenBank/DDBJ whole genome shotgun (WGS) entry which is preliminary data.</text>
</comment>
<dbReference type="AlphaFoldDB" id="A0A7X1TID5"/>
<name>A0A7X1TID5_9BURK</name>
<dbReference type="EMBL" id="WHNP01000031">
    <property type="protein sequence ID" value="MPW20577.1"/>
    <property type="molecule type" value="Genomic_DNA"/>
</dbReference>
<sequence length="79" mass="8564">MTIVSIIGVVLVLTVVVLALLAVVDILFGLRVRKGKRVGPNGRATSSAAANPPRCLNRLFDRRSVSDHACDRPNRQSQK</sequence>
<feature type="transmembrane region" description="Helical" evidence="1">
    <location>
        <begin position="6"/>
        <end position="28"/>
    </location>
</feature>
<keyword evidence="1" id="KW-1133">Transmembrane helix</keyword>
<dbReference type="RefSeq" id="WP_152763507.1">
    <property type="nucleotide sequence ID" value="NZ_WHNP01000031.1"/>
</dbReference>
<dbReference type="Proteomes" id="UP000484381">
    <property type="component" value="Unassembled WGS sequence"/>
</dbReference>
<evidence type="ECO:0000256" key="1">
    <source>
        <dbReference type="SAM" id="Phobius"/>
    </source>
</evidence>
<keyword evidence="3" id="KW-1185">Reference proteome</keyword>
<organism evidence="2 3">
    <name type="scientific">Paraburkholderia franconis</name>
    <dbReference type="NCBI Taxonomy" id="2654983"/>
    <lineage>
        <taxon>Bacteria</taxon>
        <taxon>Pseudomonadati</taxon>
        <taxon>Pseudomonadota</taxon>
        <taxon>Betaproteobacteria</taxon>
        <taxon>Burkholderiales</taxon>
        <taxon>Burkholderiaceae</taxon>
        <taxon>Paraburkholderia</taxon>
    </lineage>
</organism>